<protein>
    <submittedName>
        <fullName evidence="2">Uncharacterized protein</fullName>
    </submittedName>
</protein>
<keyword evidence="1" id="KW-0812">Transmembrane</keyword>
<dbReference type="PROSITE" id="PS51257">
    <property type="entry name" value="PROKAR_LIPOPROTEIN"/>
    <property type="match status" value="1"/>
</dbReference>
<reference evidence="2" key="2">
    <citation type="submission" date="2022-10" db="EMBL/GenBank/DDBJ databases">
        <authorList>
            <consortium name="ENA_rothamsted_submissions"/>
            <consortium name="culmorum"/>
            <person name="King R."/>
        </authorList>
    </citation>
    <scope>NUCLEOTIDE SEQUENCE</scope>
</reference>
<dbReference type="OrthoDB" id="6516235at2759"/>
<evidence type="ECO:0000256" key="1">
    <source>
        <dbReference type="SAM" id="Phobius"/>
    </source>
</evidence>
<name>A0A9N9SCD7_PHACE</name>
<evidence type="ECO:0000313" key="3">
    <source>
        <dbReference type="Proteomes" id="UP001153737"/>
    </source>
</evidence>
<reference evidence="2" key="1">
    <citation type="submission" date="2022-01" db="EMBL/GenBank/DDBJ databases">
        <authorList>
            <person name="King R."/>
        </authorList>
    </citation>
    <scope>NUCLEOTIDE SEQUENCE</scope>
</reference>
<evidence type="ECO:0000313" key="2">
    <source>
        <dbReference type="EMBL" id="CAG9814793.1"/>
    </source>
</evidence>
<dbReference type="Proteomes" id="UP001153737">
    <property type="component" value="Chromosome 11"/>
</dbReference>
<keyword evidence="3" id="KW-1185">Reference proteome</keyword>
<dbReference type="AlphaFoldDB" id="A0A9N9SCD7"/>
<accession>A0A9N9SCD7</accession>
<feature type="transmembrane region" description="Helical" evidence="1">
    <location>
        <begin position="12"/>
        <end position="35"/>
    </location>
</feature>
<gene>
    <name evidence="2" type="ORF">PHAECO_LOCUS2643</name>
</gene>
<proteinExistence type="predicted"/>
<keyword evidence="1" id="KW-1133">Transmembrane helix</keyword>
<dbReference type="Gene3D" id="2.60.120.970">
    <property type="match status" value="1"/>
</dbReference>
<organism evidence="2 3">
    <name type="scientific">Phaedon cochleariae</name>
    <name type="common">Mustard beetle</name>
    <dbReference type="NCBI Taxonomy" id="80249"/>
    <lineage>
        <taxon>Eukaryota</taxon>
        <taxon>Metazoa</taxon>
        <taxon>Ecdysozoa</taxon>
        <taxon>Arthropoda</taxon>
        <taxon>Hexapoda</taxon>
        <taxon>Insecta</taxon>
        <taxon>Pterygota</taxon>
        <taxon>Neoptera</taxon>
        <taxon>Endopterygota</taxon>
        <taxon>Coleoptera</taxon>
        <taxon>Polyphaga</taxon>
        <taxon>Cucujiformia</taxon>
        <taxon>Chrysomeloidea</taxon>
        <taxon>Chrysomelidae</taxon>
        <taxon>Chrysomelinae</taxon>
        <taxon>Chrysomelini</taxon>
        <taxon>Phaedon</taxon>
    </lineage>
</organism>
<keyword evidence="1" id="KW-0472">Membrane</keyword>
<dbReference type="EMBL" id="OU896717">
    <property type="protein sequence ID" value="CAG9814793.1"/>
    <property type="molecule type" value="Genomic_DNA"/>
</dbReference>
<sequence length="189" mass="21861">MAVFRNYYNRKSHWTITLSCLYLLCSTISCIIGSTTERKRHHHMKLGGYISQLEKSRSILGCPNCLYENQYTKERSESDQLRLEAIKKQILQKLGLRHKPNVTQSLPRDIVWQTLERADEDSDFLLNRYEDFSTTSDRSSAEETVDVDDFYGRTSEIISFAEEDLGCSSSSTKRTATNLYLLHTNPQCN</sequence>